<reference evidence="2" key="1">
    <citation type="submission" date="2020-09" db="EMBL/GenBank/DDBJ databases">
        <title>Genomic insights into the novelty and pathogenicity of a unique biofilm-forming Enterococcus sp. bacteria (Enterococcus lacertideformus) identified in reptiles.</title>
        <authorList>
            <person name="Agius J.E."/>
            <person name="Phalen D.N."/>
            <person name="Rose K."/>
            <person name="Eden J.-S."/>
        </authorList>
    </citation>
    <scope>NUCLEOTIDE SEQUENCE</scope>
    <source>
        <strain evidence="2">PHRS 0518</strain>
    </source>
</reference>
<evidence type="ECO:0000313" key="3">
    <source>
        <dbReference type="Proteomes" id="UP000637757"/>
    </source>
</evidence>
<keyword evidence="1" id="KW-0472">Membrane</keyword>
<keyword evidence="1" id="KW-0812">Transmembrane</keyword>
<sequence>MSQKWEGHFSTPEVFIILICMVSNFIPLFYFKNYTDHLKNELKKKTLNSWLIIALLVVLVILAIGTIIFIPTFFKTKFIS</sequence>
<protein>
    <submittedName>
        <fullName evidence="2">Uncharacterized protein</fullName>
    </submittedName>
</protein>
<keyword evidence="1" id="KW-1133">Transmembrane helix</keyword>
<organism evidence="2 3">
    <name type="scientific">Enterococcus lacertideformus</name>
    <dbReference type="NCBI Taxonomy" id="2771493"/>
    <lineage>
        <taxon>Bacteria</taxon>
        <taxon>Bacillati</taxon>
        <taxon>Bacillota</taxon>
        <taxon>Bacilli</taxon>
        <taxon>Lactobacillales</taxon>
        <taxon>Enterococcaceae</taxon>
        <taxon>Enterococcus</taxon>
    </lineage>
</organism>
<keyword evidence="3" id="KW-1185">Reference proteome</keyword>
<feature type="transmembrane region" description="Helical" evidence="1">
    <location>
        <begin position="50"/>
        <end position="74"/>
    </location>
</feature>
<evidence type="ECO:0000313" key="2">
    <source>
        <dbReference type="EMBL" id="MBF8807587.1"/>
    </source>
</evidence>
<gene>
    <name evidence="2" type="ORF">IC227_03345</name>
</gene>
<comment type="caution">
    <text evidence="2">The sequence shown here is derived from an EMBL/GenBank/DDBJ whole genome shotgun (WGS) entry which is preliminary data.</text>
</comment>
<dbReference type="AlphaFoldDB" id="A0A931FAM4"/>
<dbReference type="EMBL" id="JADAKE010000010">
    <property type="protein sequence ID" value="MBF8807587.1"/>
    <property type="molecule type" value="Genomic_DNA"/>
</dbReference>
<name>A0A931FAM4_9ENTE</name>
<feature type="transmembrane region" description="Helical" evidence="1">
    <location>
        <begin position="12"/>
        <end position="30"/>
    </location>
</feature>
<evidence type="ECO:0000256" key="1">
    <source>
        <dbReference type="SAM" id="Phobius"/>
    </source>
</evidence>
<accession>A0A931FAM4</accession>
<proteinExistence type="predicted"/>
<dbReference type="Proteomes" id="UP000637757">
    <property type="component" value="Unassembled WGS sequence"/>
</dbReference>